<evidence type="ECO:0000313" key="4">
    <source>
        <dbReference type="Proteomes" id="UP000707451"/>
    </source>
</evidence>
<feature type="signal peptide" evidence="2">
    <location>
        <begin position="1"/>
        <end position="20"/>
    </location>
</feature>
<evidence type="ECO:0000313" key="3">
    <source>
        <dbReference type="EMBL" id="KAG9065696.1"/>
    </source>
</evidence>
<dbReference type="AlphaFoldDB" id="A0A9P8BS66"/>
<keyword evidence="4" id="KW-1185">Reference proteome</keyword>
<dbReference type="Gene3D" id="2.40.40.10">
    <property type="entry name" value="RlpA-like domain"/>
    <property type="match status" value="1"/>
</dbReference>
<sequence length="169" mass="18036">MAVAAAVAVLLCSVLDSTEAVKIAFSNYPVTLALKYGPYDISGCDSTYNGENPNVLFSSLRINRQVQVALLHLDDYAGGREALCNQCLMVTDLEGTKSIMVRLMGDCPGCVANELRLSPAAYEYLGDGYGQMDGFFSFTDCPDPGSKEAIDKFGPLKGRPPGPVPKIGL</sequence>
<evidence type="ECO:0000256" key="1">
    <source>
        <dbReference type="SAM" id="MobiDB-lite"/>
    </source>
</evidence>
<name>A0A9P8BS66_9FUNG</name>
<feature type="compositionally biased region" description="Pro residues" evidence="1">
    <location>
        <begin position="158"/>
        <end position="169"/>
    </location>
</feature>
<accession>A0A9P8BS66</accession>
<keyword evidence="2" id="KW-0732">Signal</keyword>
<reference evidence="3" key="1">
    <citation type="submission" date="2021-06" db="EMBL/GenBank/DDBJ databases">
        <title>Genome Sequence of Mortierella hyaline Strain SCG-10, a Cold-Adapted, Nitrate-Reducing Fungus Isolated from Soil in Minnesota, USA.</title>
        <authorList>
            <person name="Aldossari N."/>
        </authorList>
    </citation>
    <scope>NUCLEOTIDE SEQUENCE</scope>
    <source>
        <strain evidence="3">SCG-10</strain>
    </source>
</reference>
<organism evidence="3 4">
    <name type="scientific">Linnemannia hyalina</name>
    <dbReference type="NCBI Taxonomy" id="64524"/>
    <lineage>
        <taxon>Eukaryota</taxon>
        <taxon>Fungi</taxon>
        <taxon>Fungi incertae sedis</taxon>
        <taxon>Mucoromycota</taxon>
        <taxon>Mortierellomycotina</taxon>
        <taxon>Mortierellomycetes</taxon>
        <taxon>Mortierellales</taxon>
        <taxon>Mortierellaceae</taxon>
        <taxon>Linnemannia</taxon>
    </lineage>
</organism>
<feature type="chain" id="PRO_5040147812" evidence="2">
    <location>
        <begin position="21"/>
        <end position="169"/>
    </location>
</feature>
<dbReference type="CDD" id="cd22191">
    <property type="entry name" value="DPBB_RlpA_EXP_N-like"/>
    <property type="match status" value="1"/>
</dbReference>
<dbReference type="Proteomes" id="UP000707451">
    <property type="component" value="Unassembled WGS sequence"/>
</dbReference>
<protein>
    <submittedName>
        <fullName evidence="3">Uncharacterized protein</fullName>
    </submittedName>
</protein>
<feature type="region of interest" description="Disordered" evidence="1">
    <location>
        <begin position="148"/>
        <end position="169"/>
    </location>
</feature>
<dbReference type="InterPro" id="IPR036908">
    <property type="entry name" value="RlpA-like_sf"/>
</dbReference>
<comment type="caution">
    <text evidence="3">The sequence shown here is derived from an EMBL/GenBank/DDBJ whole genome shotgun (WGS) entry which is preliminary data.</text>
</comment>
<dbReference type="OrthoDB" id="2352796at2759"/>
<evidence type="ECO:0000256" key="2">
    <source>
        <dbReference type="SAM" id="SignalP"/>
    </source>
</evidence>
<dbReference type="SUPFAM" id="SSF50685">
    <property type="entry name" value="Barwin-like endoglucanases"/>
    <property type="match status" value="1"/>
</dbReference>
<gene>
    <name evidence="3" type="ORF">KI688_001985</name>
</gene>
<dbReference type="EMBL" id="JAHRHY010000011">
    <property type="protein sequence ID" value="KAG9065696.1"/>
    <property type="molecule type" value="Genomic_DNA"/>
</dbReference>
<proteinExistence type="predicted"/>